<feature type="compositionally biased region" description="Acidic residues" evidence="1">
    <location>
        <begin position="460"/>
        <end position="470"/>
    </location>
</feature>
<feature type="compositionally biased region" description="Basic and acidic residues" evidence="1">
    <location>
        <begin position="510"/>
        <end position="523"/>
    </location>
</feature>
<dbReference type="AlphaFoldDB" id="A0A4Z1F8Z1"/>
<feature type="region of interest" description="Disordered" evidence="1">
    <location>
        <begin position="263"/>
        <end position="392"/>
    </location>
</feature>
<reference evidence="2 3" key="1">
    <citation type="submission" date="2017-12" db="EMBL/GenBank/DDBJ databases">
        <title>Comparative genomics of Botrytis spp.</title>
        <authorList>
            <person name="Valero-Jimenez C.A."/>
            <person name="Tapia P."/>
            <person name="Veloso J."/>
            <person name="Silva-Moreno E."/>
            <person name="Staats M."/>
            <person name="Valdes J.H."/>
            <person name="Van Kan J.A.L."/>
        </authorList>
    </citation>
    <scope>NUCLEOTIDE SEQUENCE [LARGE SCALE GENOMIC DNA]</scope>
    <source>
        <strain evidence="2 3">Bt9001</strain>
    </source>
</reference>
<dbReference type="OrthoDB" id="3551936at2759"/>
<feature type="compositionally biased region" description="Polar residues" evidence="1">
    <location>
        <begin position="267"/>
        <end position="292"/>
    </location>
</feature>
<keyword evidence="3" id="KW-1185">Reference proteome</keyword>
<sequence>MHQTRHHIDYSDNEEIQLPVPKRVPIIWSDEDDKALAETSSWEIRIWRKLKESYGIEATDIIPPNTTASFLSDRETNNVPVWAVLPARRLTKILKCPIFKVRQCLENHVPSLPERPRDLPIHSDFTKHIKRCAEQNCRELSVALARSIERIPVSENEAILQMKKRALVNAFRRPEDRIADDAQIHEEPNDLESPNMTSDDEPQMQHQEDIGNLEYQSEPMAESPPLRQSTQSRTRFAARACSSESLPNTKEIEAKKIFEYPPHSATHRQSSENSAQHQSETEGSGHQPSPATLNKAFDNLSVRHGRGLPKAEARNRMMKPLSPQRGPSSGRRLSKQNPLVLAEVIVISSDDEHPTQKGSNGAGPRKGKSLPETTRTRSSEHSAQVRPKTEFEAEPITNNWSGLCLGSRRRTEDYGLEGEEVAIYPMTRTRLSDSPILSQGRPSHRTKLSSYSMQLRTGWEDPDIEDEDSQPEVTMRDSAQSRNHSINRVEESHPELNDWDSLYDDDAEENKEPTASKTGEHAHLQNVGFRDSKQIGRTNQVDHKEDRTKQRFEGGSQGDIGQPTTKGVLS</sequence>
<feature type="compositionally biased region" description="Acidic residues" evidence="1">
    <location>
        <begin position="497"/>
        <end position="509"/>
    </location>
</feature>
<protein>
    <submittedName>
        <fullName evidence="2">Uncharacterized protein</fullName>
    </submittedName>
</protein>
<evidence type="ECO:0000313" key="3">
    <source>
        <dbReference type="Proteomes" id="UP000297777"/>
    </source>
</evidence>
<feature type="compositionally biased region" description="Basic and acidic residues" evidence="1">
    <location>
        <begin position="487"/>
        <end position="496"/>
    </location>
</feature>
<feature type="compositionally biased region" description="Polar residues" evidence="1">
    <location>
        <begin position="477"/>
        <end position="486"/>
    </location>
</feature>
<organism evidence="2 3">
    <name type="scientific">Botrytis tulipae</name>
    <dbReference type="NCBI Taxonomy" id="87230"/>
    <lineage>
        <taxon>Eukaryota</taxon>
        <taxon>Fungi</taxon>
        <taxon>Dikarya</taxon>
        <taxon>Ascomycota</taxon>
        <taxon>Pezizomycotina</taxon>
        <taxon>Leotiomycetes</taxon>
        <taxon>Helotiales</taxon>
        <taxon>Sclerotiniaceae</taxon>
        <taxon>Botrytis</taxon>
    </lineage>
</organism>
<comment type="caution">
    <text evidence="2">The sequence shown here is derived from an EMBL/GenBank/DDBJ whole genome shotgun (WGS) entry which is preliminary data.</text>
</comment>
<accession>A0A4Z1F8Z1</accession>
<dbReference type="EMBL" id="PQXH01000013">
    <property type="protein sequence ID" value="TGO17971.1"/>
    <property type="molecule type" value="Genomic_DNA"/>
</dbReference>
<feature type="compositionally biased region" description="Basic and acidic residues" evidence="1">
    <location>
        <begin position="530"/>
        <end position="552"/>
    </location>
</feature>
<dbReference type="Proteomes" id="UP000297777">
    <property type="component" value="Unassembled WGS sequence"/>
</dbReference>
<feature type="compositionally biased region" description="Basic and acidic residues" evidence="1">
    <location>
        <begin position="178"/>
        <end position="188"/>
    </location>
</feature>
<gene>
    <name evidence="2" type="ORF">BTUL_0013g00440</name>
</gene>
<name>A0A4Z1F8Z1_9HELO</name>
<evidence type="ECO:0000313" key="2">
    <source>
        <dbReference type="EMBL" id="TGO17971.1"/>
    </source>
</evidence>
<proteinExistence type="predicted"/>
<evidence type="ECO:0000256" key="1">
    <source>
        <dbReference type="SAM" id="MobiDB-lite"/>
    </source>
</evidence>
<feature type="region of interest" description="Disordered" evidence="1">
    <location>
        <begin position="178"/>
        <end position="205"/>
    </location>
</feature>
<feature type="region of interest" description="Disordered" evidence="1">
    <location>
        <begin position="433"/>
        <end position="570"/>
    </location>
</feature>
<feature type="region of interest" description="Disordered" evidence="1">
    <location>
        <begin position="218"/>
        <end position="250"/>
    </location>
</feature>